<reference evidence="2" key="1">
    <citation type="submission" date="2016-12" db="EMBL/GenBank/DDBJ databases">
        <authorList>
            <person name="Varghese N."/>
            <person name="Submissions S."/>
        </authorList>
    </citation>
    <scope>NUCLEOTIDE SEQUENCE [LARGE SCALE GENOMIC DNA]</scope>
    <source>
        <strain evidence="2">DSM 25035</strain>
    </source>
</reference>
<dbReference type="OrthoDB" id="825882at2"/>
<dbReference type="AlphaFoldDB" id="A0A1M7Z554"/>
<evidence type="ECO:0000313" key="2">
    <source>
        <dbReference type="Proteomes" id="UP000184609"/>
    </source>
</evidence>
<sequence>MQENWTFEIGEEPLGNEMEIDDFLTARKKELGIFLSFYYKKQGAVAENVSVINTLLLDGKKSGKLTLSFNVVYFNACLAIHEQDHDKMVLKFKLDRENRKLDLIGPYWPEREMDEI</sequence>
<dbReference type="RefSeq" id="WP_073570211.1">
    <property type="nucleotide sequence ID" value="NZ_FRXN01000001.1"/>
</dbReference>
<organism evidence="1 2">
    <name type="scientific">Algoriphagus zhangzhouensis</name>
    <dbReference type="NCBI Taxonomy" id="1073327"/>
    <lineage>
        <taxon>Bacteria</taxon>
        <taxon>Pseudomonadati</taxon>
        <taxon>Bacteroidota</taxon>
        <taxon>Cytophagia</taxon>
        <taxon>Cytophagales</taxon>
        <taxon>Cyclobacteriaceae</taxon>
        <taxon>Algoriphagus</taxon>
    </lineage>
</organism>
<accession>A0A1M7Z554</accession>
<evidence type="ECO:0000313" key="1">
    <source>
        <dbReference type="EMBL" id="SHO60073.1"/>
    </source>
</evidence>
<dbReference type="EMBL" id="FRXN01000001">
    <property type="protein sequence ID" value="SHO60073.1"/>
    <property type="molecule type" value="Genomic_DNA"/>
</dbReference>
<dbReference type="STRING" id="1073327.SAMN04488108_0554"/>
<dbReference type="Proteomes" id="UP000184609">
    <property type="component" value="Unassembled WGS sequence"/>
</dbReference>
<gene>
    <name evidence="1" type="ORF">SAMN04488108_0554</name>
</gene>
<proteinExistence type="predicted"/>
<name>A0A1M7Z554_9BACT</name>
<keyword evidence="2" id="KW-1185">Reference proteome</keyword>
<protein>
    <submittedName>
        <fullName evidence="1">Uncharacterized protein</fullName>
    </submittedName>
</protein>